<protein>
    <submittedName>
        <fullName evidence="1">Uncharacterized protein</fullName>
    </submittedName>
</protein>
<comment type="caution">
    <text evidence="1">The sequence shown here is derived from an EMBL/GenBank/DDBJ whole genome shotgun (WGS) entry which is preliminary data.</text>
</comment>
<proteinExistence type="predicted"/>
<sequence length="102" mass="10522">MAKKLGQTKKISTTGVISTANKSALVWAITLLAGTTLSSIIIKDGGTGGTEKWKISNDGVTVAEDATVSVSFKQPIVCAIDAFGTIAGTNAVAYILYDEIEA</sequence>
<dbReference type="AlphaFoldDB" id="A0A0F9JNY9"/>
<gene>
    <name evidence="1" type="ORF">LCGC14_1429660</name>
</gene>
<dbReference type="EMBL" id="LAZR01009618">
    <property type="protein sequence ID" value="KKM71529.1"/>
    <property type="molecule type" value="Genomic_DNA"/>
</dbReference>
<organism evidence="1">
    <name type="scientific">marine sediment metagenome</name>
    <dbReference type="NCBI Taxonomy" id="412755"/>
    <lineage>
        <taxon>unclassified sequences</taxon>
        <taxon>metagenomes</taxon>
        <taxon>ecological metagenomes</taxon>
    </lineage>
</organism>
<reference evidence="1" key="1">
    <citation type="journal article" date="2015" name="Nature">
        <title>Complex archaea that bridge the gap between prokaryotes and eukaryotes.</title>
        <authorList>
            <person name="Spang A."/>
            <person name="Saw J.H."/>
            <person name="Jorgensen S.L."/>
            <person name="Zaremba-Niedzwiedzka K."/>
            <person name="Martijn J."/>
            <person name="Lind A.E."/>
            <person name="van Eijk R."/>
            <person name="Schleper C."/>
            <person name="Guy L."/>
            <person name="Ettema T.J."/>
        </authorList>
    </citation>
    <scope>NUCLEOTIDE SEQUENCE</scope>
</reference>
<name>A0A0F9JNY9_9ZZZZ</name>
<accession>A0A0F9JNY9</accession>
<evidence type="ECO:0000313" key="1">
    <source>
        <dbReference type="EMBL" id="KKM71529.1"/>
    </source>
</evidence>